<keyword evidence="1" id="KW-1003">Cell membrane</keyword>
<keyword evidence="2" id="KW-0997">Cell inner membrane</keyword>
<reference evidence="8 9" key="1">
    <citation type="journal article" date="2009" name="Stand. Genomic Sci.">
        <title>Complete genome sequence of Rhodothermus marinus type strain (R-10).</title>
        <authorList>
            <person name="Nolan M."/>
            <person name="Tindall B.J."/>
            <person name="Pomrenke H."/>
            <person name="Lapidus A."/>
            <person name="Copeland A."/>
            <person name="Glavina Del Rio T."/>
            <person name="Lucas S."/>
            <person name="Chen F."/>
            <person name="Tice H."/>
            <person name="Cheng J.F."/>
            <person name="Saunders E."/>
            <person name="Han C."/>
            <person name="Bruce D."/>
            <person name="Goodwin L."/>
            <person name="Chain P."/>
            <person name="Pitluck S."/>
            <person name="Ovchinikova G."/>
            <person name="Pati A."/>
            <person name="Ivanova N."/>
            <person name="Mavromatis K."/>
            <person name="Chen A."/>
            <person name="Palaniappan K."/>
            <person name="Land M."/>
            <person name="Hauser L."/>
            <person name="Chang Y.J."/>
            <person name="Jeffries C.D."/>
            <person name="Brettin T."/>
            <person name="Goker M."/>
            <person name="Bristow J."/>
            <person name="Eisen J.A."/>
            <person name="Markowitz V."/>
            <person name="Hugenholtz P."/>
            <person name="Kyrpides N.C."/>
            <person name="Klenk H.P."/>
            <person name="Detter J.C."/>
        </authorList>
    </citation>
    <scope>NUCLEOTIDE SEQUENCE [LARGE SCALE GENOMIC DNA]</scope>
    <source>
        <strain evidence="9">ATCC 43812 / DSM 4252 / R-10</strain>
    </source>
</reference>
<dbReference type="PANTHER" id="PTHR34990">
    <property type="entry name" value="UDP-2,3-DIACYLGLUCOSAMINE HYDROLASE-RELATED"/>
    <property type="match status" value="1"/>
</dbReference>
<evidence type="ECO:0000256" key="4">
    <source>
        <dbReference type="ARBA" id="ARBA00022801"/>
    </source>
</evidence>
<keyword evidence="3" id="KW-0479">Metal-binding</keyword>
<evidence type="ECO:0000256" key="1">
    <source>
        <dbReference type="ARBA" id="ARBA00022475"/>
    </source>
</evidence>
<dbReference type="Pfam" id="PF00149">
    <property type="entry name" value="Metallophos"/>
    <property type="match status" value="1"/>
</dbReference>
<dbReference type="InterPro" id="IPR029052">
    <property type="entry name" value="Metallo-depent_PP-like"/>
</dbReference>
<dbReference type="KEGG" id="rmr:Rmar_0275"/>
<name>D0MDI8_RHOM4</name>
<evidence type="ECO:0000256" key="5">
    <source>
        <dbReference type="ARBA" id="ARBA00023136"/>
    </source>
</evidence>
<dbReference type="InterPro" id="IPR043461">
    <property type="entry name" value="LpxH-like"/>
</dbReference>
<dbReference type="GO" id="GO:0046872">
    <property type="term" value="F:metal ion binding"/>
    <property type="evidence" value="ECO:0007669"/>
    <property type="project" value="UniProtKB-KW"/>
</dbReference>
<organism evidence="8 9">
    <name type="scientific">Rhodothermus marinus (strain ATCC 43812 / DSM 4252 / R-10)</name>
    <name type="common">Rhodothermus obamensis</name>
    <dbReference type="NCBI Taxonomy" id="518766"/>
    <lineage>
        <taxon>Bacteria</taxon>
        <taxon>Pseudomonadati</taxon>
        <taxon>Rhodothermota</taxon>
        <taxon>Rhodothermia</taxon>
        <taxon>Rhodothermales</taxon>
        <taxon>Rhodothermaceae</taxon>
        <taxon>Rhodothermus</taxon>
    </lineage>
</organism>
<evidence type="ECO:0000313" key="9">
    <source>
        <dbReference type="Proteomes" id="UP000002221"/>
    </source>
</evidence>
<dbReference type="Gene3D" id="3.60.21.10">
    <property type="match status" value="1"/>
</dbReference>
<feature type="domain" description="Calcineurin-like phosphoesterase" evidence="7">
    <location>
        <begin position="2"/>
        <end position="199"/>
    </location>
</feature>
<dbReference type="RefSeq" id="WP_012842793.1">
    <property type="nucleotide sequence ID" value="NC_013501.1"/>
</dbReference>
<evidence type="ECO:0000256" key="3">
    <source>
        <dbReference type="ARBA" id="ARBA00022723"/>
    </source>
</evidence>
<accession>D0MDI8</accession>
<evidence type="ECO:0000256" key="6">
    <source>
        <dbReference type="ARBA" id="ARBA00023211"/>
    </source>
</evidence>
<evidence type="ECO:0000313" key="8">
    <source>
        <dbReference type="EMBL" id="ACY47181.1"/>
    </source>
</evidence>
<keyword evidence="9" id="KW-1185">Reference proteome</keyword>
<proteinExistence type="predicted"/>
<evidence type="ECO:0000256" key="2">
    <source>
        <dbReference type="ARBA" id="ARBA00022519"/>
    </source>
</evidence>
<gene>
    <name evidence="8" type="ordered locus">Rmar_0275</name>
</gene>
<dbReference type="CDD" id="cd07398">
    <property type="entry name" value="MPP_YbbF-LpxH"/>
    <property type="match status" value="1"/>
</dbReference>
<dbReference type="GO" id="GO:0008758">
    <property type="term" value="F:UDP-2,3-diacylglucosamine hydrolase activity"/>
    <property type="evidence" value="ECO:0007669"/>
    <property type="project" value="TreeGrafter"/>
</dbReference>
<sequence>MVLFFADLHLGRADPATERAVEQSLLACLTALADRVRHLVLVGDVFHHYIEYRYLIPRGFVRFQALLADWTARGIPVTYVVGNHDPWHRDYFEQELGVQVLHEAAVVSLLGCRVYLDHGDLAIARPFSRALRRLLRHPVPVWLYRTLLPGDLGLALARRVTQWRPERLNPVTVERLRRYARQVLRERQAEVVVLGHGHQAELLRWPEGLYLNPGCWYQEQTFGVLETDMLALCRWTPDGPQTLIRYALS</sequence>
<dbReference type="InterPro" id="IPR004843">
    <property type="entry name" value="Calcineurin-like_PHP"/>
</dbReference>
<dbReference type="OrthoDB" id="9802481at2"/>
<keyword evidence="4" id="KW-0378">Hydrolase</keyword>
<dbReference type="SUPFAM" id="SSF56300">
    <property type="entry name" value="Metallo-dependent phosphatases"/>
    <property type="match status" value="1"/>
</dbReference>
<dbReference type="EMBL" id="CP001807">
    <property type="protein sequence ID" value="ACY47181.1"/>
    <property type="molecule type" value="Genomic_DNA"/>
</dbReference>
<dbReference type="AlphaFoldDB" id="D0MDI8"/>
<dbReference type="GO" id="GO:0016020">
    <property type="term" value="C:membrane"/>
    <property type="evidence" value="ECO:0007669"/>
    <property type="project" value="GOC"/>
</dbReference>
<dbReference type="STRING" id="518766.Rmar_0275"/>
<dbReference type="HOGENOM" id="CLU_074586_1_0_10"/>
<dbReference type="Proteomes" id="UP000002221">
    <property type="component" value="Chromosome"/>
</dbReference>
<evidence type="ECO:0000259" key="7">
    <source>
        <dbReference type="Pfam" id="PF00149"/>
    </source>
</evidence>
<dbReference type="GO" id="GO:0009245">
    <property type="term" value="P:lipid A biosynthetic process"/>
    <property type="evidence" value="ECO:0007669"/>
    <property type="project" value="TreeGrafter"/>
</dbReference>
<dbReference type="eggNOG" id="COG2908">
    <property type="taxonomic scope" value="Bacteria"/>
</dbReference>
<keyword evidence="6" id="KW-0464">Manganese</keyword>
<dbReference type="PANTHER" id="PTHR34990:SF1">
    <property type="entry name" value="UDP-2,3-DIACYLGLUCOSAMINE HYDROLASE"/>
    <property type="match status" value="1"/>
</dbReference>
<keyword evidence="5" id="KW-0472">Membrane</keyword>
<protein>
    <submittedName>
        <fullName evidence="8">Metallophosphoesterase</fullName>
    </submittedName>
</protein>